<dbReference type="AlphaFoldDB" id="A0A9P4KAK7"/>
<evidence type="ECO:0008006" key="8">
    <source>
        <dbReference type="Google" id="ProtNLM"/>
    </source>
</evidence>
<feature type="transmembrane region" description="Helical" evidence="5">
    <location>
        <begin position="118"/>
        <end position="141"/>
    </location>
</feature>
<evidence type="ECO:0000256" key="3">
    <source>
        <dbReference type="ARBA" id="ARBA00022989"/>
    </source>
</evidence>
<evidence type="ECO:0000256" key="4">
    <source>
        <dbReference type="ARBA" id="ARBA00023136"/>
    </source>
</evidence>
<feature type="transmembrane region" description="Helical" evidence="5">
    <location>
        <begin position="242"/>
        <end position="261"/>
    </location>
</feature>
<feature type="transmembrane region" description="Helical" evidence="5">
    <location>
        <begin position="192"/>
        <end position="212"/>
    </location>
</feature>
<dbReference type="Proteomes" id="UP000800093">
    <property type="component" value="Unassembled WGS sequence"/>
</dbReference>
<gene>
    <name evidence="6" type="ORF">CC78DRAFT_517247</name>
</gene>
<proteinExistence type="predicted"/>
<evidence type="ECO:0000256" key="2">
    <source>
        <dbReference type="ARBA" id="ARBA00022692"/>
    </source>
</evidence>
<accession>A0A9P4KAK7</accession>
<dbReference type="PANTHER" id="PTHR31465:SF34">
    <property type="entry name" value="DOMAIN PROTEIN, PUTATIVE (AFU_ORTHOLOGUE AFUA_3G00480)-RELATED"/>
    <property type="match status" value="1"/>
</dbReference>
<feature type="transmembrane region" description="Helical" evidence="5">
    <location>
        <begin position="77"/>
        <end position="97"/>
    </location>
</feature>
<comment type="caution">
    <text evidence="6">The sequence shown here is derived from an EMBL/GenBank/DDBJ whole genome shotgun (WGS) entry which is preliminary data.</text>
</comment>
<feature type="transmembrane region" description="Helical" evidence="5">
    <location>
        <begin position="161"/>
        <end position="180"/>
    </location>
</feature>
<dbReference type="EMBL" id="ML986618">
    <property type="protein sequence ID" value="KAF2264138.1"/>
    <property type="molecule type" value="Genomic_DNA"/>
</dbReference>
<protein>
    <recommendedName>
        <fullName evidence="8">RTA1 domain protein</fullName>
    </recommendedName>
</protein>
<feature type="transmembrane region" description="Helical" evidence="5">
    <location>
        <begin position="47"/>
        <end position="65"/>
    </location>
</feature>
<keyword evidence="2 5" id="KW-0812">Transmembrane</keyword>
<name>A0A9P4KAK7_9PLEO</name>
<evidence type="ECO:0000313" key="6">
    <source>
        <dbReference type="EMBL" id="KAF2264138.1"/>
    </source>
</evidence>
<reference evidence="7" key="1">
    <citation type="journal article" date="2020" name="Stud. Mycol.">
        <title>101 Dothideomycetes genomes: A test case for predicting lifestyles and emergence of pathogens.</title>
        <authorList>
            <person name="Haridas S."/>
            <person name="Albert R."/>
            <person name="Binder M."/>
            <person name="Bloem J."/>
            <person name="LaButti K."/>
            <person name="Salamov A."/>
            <person name="Andreopoulos B."/>
            <person name="Baker S."/>
            <person name="Barry K."/>
            <person name="Bills G."/>
            <person name="Bluhm B."/>
            <person name="Cannon C."/>
            <person name="Castanera R."/>
            <person name="Culley D."/>
            <person name="Daum C."/>
            <person name="Ezra D."/>
            <person name="Gonzalez J."/>
            <person name="Henrissat B."/>
            <person name="Kuo A."/>
            <person name="Liang C."/>
            <person name="Lipzen A."/>
            <person name="Lutzoni F."/>
            <person name="Magnuson J."/>
            <person name="Mondo S."/>
            <person name="Nolan M."/>
            <person name="Ohm R."/>
            <person name="Pangilinan J."/>
            <person name="Park H.-J."/>
            <person name="Ramirez L."/>
            <person name="Alfaro M."/>
            <person name="Sun H."/>
            <person name="Tritt A."/>
            <person name="Yoshinaga Y."/>
            <person name="Zwiers L.-H."/>
            <person name="Turgeon B."/>
            <person name="Goodwin S."/>
            <person name="Spatafora J."/>
            <person name="Crous P."/>
            <person name="Grigoriev I."/>
        </authorList>
    </citation>
    <scope>NUCLEOTIDE SEQUENCE [LARGE SCALE GENOMIC DNA]</scope>
    <source>
        <strain evidence="7">CBS 304.66</strain>
    </source>
</reference>
<keyword evidence="3 5" id="KW-1133">Transmembrane helix</keyword>
<keyword evidence="7" id="KW-1185">Reference proteome</keyword>
<dbReference type="PANTHER" id="PTHR31465">
    <property type="entry name" value="PROTEIN RTA1-RELATED"/>
    <property type="match status" value="1"/>
</dbReference>
<evidence type="ECO:0000256" key="1">
    <source>
        <dbReference type="ARBA" id="ARBA00004141"/>
    </source>
</evidence>
<evidence type="ECO:0000256" key="5">
    <source>
        <dbReference type="SAM" id="Phobius"/>
    </source>
</evidence>
<evidence type="ECO:0000313" key="7">
    <source>
        <dbReference type="Proteomes" id="UP000800093"/>
    </source>
</evidence>
<sequence>MPNGRPVEGSYYFYAPSKISPPFFIFAFFISTLTHLWQCYQYKCFKITGYHIFCGLLFTTGFALREYGAFNYDNLNIYIASTLLIYMSPPILELANYHVLGRVMYYIPYFAPLHPGRVITTFGFLSSVVEALNAIGISYLANRSLPEKYGKLGDGIMKASLILQVVVIALFCLLAGIFHYRCVKSNIKKKSVWDPLITLYISMSLILIRTIYRMIEHFGVTYVNSGVDFDPMSLTPLIRYEWFFYIFEATLMLWNTCLWNVRHPRRPGCPPEDYRVYLAQDGVTEIKGPGWNERKGVQGFVLSLVDPFGLINIGKSKEKPFWEADGVGGPDAMQEMQRLRYSHESV</sequence>
<comment type="subcellular location">
    <subcellularLocation>
        <location evidence="1">Membrane</location>
        <topology evidence="1">Multi-pass membrane protein</topology>
    </subcellularLocation>
</comment>
<organism evidence="6 7">
    <name type="scientific">Lojkania enalia</name>
    <dbReference type="NCBI Taxonomy" id="147567"/>
    <lineage>
        <taxon>Eukaryota</taxon>
        <taxon>Fungi</taxon>
        <taxon>Dikarya</taxon>
        <taxon>Ascomycota</taxon>
        <taxon>Pezizomycotina</taxon>
        <taxon>Dothideomycetes</taxon>
        <taxon>Pleosporomycetidae</taxon>
        <taxon>Pleosporales</taxon>
        <taxon>Pleosporales incertae sedis</taxon>
        <taxon>Lojkania</taxon>
    </lineage>
</organism>
<dbReference type="InterPro" id="IPR007568">
    <property type="entry name" value="RTA1"/>
</dbReference>
<dbReference type="OrthoDB" id="3358017at2759"/>
<dbReference type="Pfam" id="PF04479">
    <property type="entry name" value="RTA1"/>
    <property type="match status" value="1"/>
</dbReference>
<dbReference type="GO" id="GO:0016020">
    <property type="term" value="C:membrane"/>
    <property type="evidence" value="ECO:0007669"/>
    <property type="project" value="UniProtKB-SubCell"/>
</dbReference>
<feature type="transmembrane region" description="Helical" evidence="5">
    <location>
        <begin position="20"/>
        <end position="40"/>
    </location>
</feature>
<keyword evidence="4 5" id="KW-0472">Membrane</keyword>